<organism evidence="1 2">
    <name type="scientific">Arthrobacter methylotrophus</name>
    <dbReference type="NCBI Taxonomy" id="121291"/>
    <lineage>
        <taxon>Bacteria</taxon>
        <taxon>Bacillati</taxon>
        <taxon>Actinomycetota</taxon>
        <taxon>Actinomycetes</taxon>
        <taxon>Micrococcales</taxon>
        <taxon>Micrococcaceae</taxon>
        <taxon>Arthrobacter</taxon>
    </lineage>
</organism>
<evidence type="ECO:0000313" key="2">
    <source>
        <dbReference type="Proteomes" id="UP001589536"/>
    </source>
</evidence>
<dbReference type="RefSeq" id="WP_345044429.1">
    <property type="nucleotide sequence ID" value="NZ_BAABED010000001.1"/>
</dbReference>
<evidence type="ECO:0000313" key="1">
    <source>
        <dbReference type="EMBL" id="MFB9714322.1"/>
    </source>
</evidence>
<sequence length="179" mass="20634">MSELEEAMRVQVAAIREQNDRRSDEARQSERRLREFRDLLLSKGVQSDQAYSQDLQRTYVETEHRMFGKSVPAHNQYIFDFKPAARGWVLSDTLSDTGYTVGEFLTENLIIHRYSSSTIPVPESKIQYLGLTNRDLLPSAYFRPERVVLVLGEQLTGVHRWGDSAGLVRLADIVRRYLA</sequence>
<reference evidence="1 2" key="1">
    <citation type="submission" date="2024-09" db="EMBL/GenBank/DDBJ databases">
        <authorList>
            <person name="Sun Q."/>
            <person name="Mori K."/>
        </authorList>
    </citation>
    <scope>NUCLEOTIDE SEQUENCE [LARGE SCALE GENOMIC DNA]</scope>
    <source>
        <strain evidence="1 2">JCM 13519</strain>
    </source>
</reference>
<dbReference type="EMBL" id="JBHMBH010000019">
    <property type="protein sequence ID" value="MFB9714322.1"/>
    <property type="molecule type" value="Genomic_DNA"/>
</dbReference>
<gene>
    <name evidence="1" type="ORF">ACFFPI_09325</name>
</gene>
<name>A0ABV5UP67_9MICC</name>
<dbReference type="Proteomes" id="UP001589536">
    <property type="component" value="Unassembled WGS sequence"/>
</dbReference>
<keyword evidence="2" id="KW-1185">Reference proteome</keyword>
<proteinExistence type="predicted"/>
<protein>
    <submittedName>
        <fullName evidence="1">Uncharacterized protein</fullName>
    </submittedName>
</protein>
<accession>A0ABV5UP67</accession>
<comment type="caution">
    <text evidence="1">The sequence shown here is derived from an EMBL/GenBank/DDBJ whole genome shotgun (WGS) entry which is preliminary data.</text>
</comment>